<dbReference type="GO" id="GO:0016787">
    <property type="term" value="F:hydrolase activity"/>
    <property type="evidence" value="ECO:0007669"/>
    <property type="project" value="UniProtKB-KW"/>
</dbReference>
<dbReference type="PANTHER" id="PTHR43434:SF1">
    <property type="entry name" value="PHOSPHOGLYCOLATE PHOSPHATASE"/>
    <property type="match status" value="1"/>
</dbReference>
<evidence type="ECO:0000313" key="2">
    <source>
        <dbReference type="Proteomes" id="UP000618986"/>
    </source>
</evidence>
<dbReference type="InterPro" id="IPR036412">
    <property type="entry name" value="HAD-like_sf"/>
</dbReference>
<name>A0ABR6M882_MICEC</name>
<dbReference type="EMBL" id="JACHJC010000001">
    <property type="protein sequence ID" value="MBB5110542.1"/>
    <property type="molecule type" value="Genomic_DNA"/>
</dbReference>
<proteinExistence type="predicted"/>
<dbReference type="NCBIfam" id="TIGR01509">
    <property type="entry name" value="HAD-SF-IA-v3"/>
    <property type="match status" value="1"/>
</dbReference>
<dbReference type="Pfam" id="PF00702">
    <property type="entry name" value="Hydrolase"/>
    <property type="match status" value="1"/>
</dbReference>
<reference evidence="1 2" key="1">
    <citation type="submission" date="2020-08" db="EMBL/GenBank/DDBJ databases">
        <title>Sequencing the genomes of 1000 actinobacteria strains.</title>
        <authorList>
            <person name="Klenk H.-P."/>
        </authorList>
    </citation>
    <scope>NUCLEOTIDE SEQUENCE [LARGE SCALE GENOMIC DNA]</scope>
    <source>
        <strain evidence="1 2">DSM 43036</strain>
    </source>
</reference>
<dbReference type="Proteomes" id="UP000618986">
    <property type="component" value="Unassembled WGS sequence"/>
</dbReference>
<dbReference type="SUPFAM" id="SSF56784">
    <property type="entry name" value="HAD-like"/>
    <property type="match status" value="1"/>
</dbReference>
<keyword evidence="1" id="KW-0378">Hydrolase</keyword>
<sequence>MTASLEQLCRDVRALLLDFDGPVCSIFANYPAPQVARELLDLLVSQGLALTNELAEESDPLEVLRHTGSSTDQELTRLVEDALIAAEVEAASTAEPTAYGREVIVAARQLQLPIAVVSNNSPQAVDAYLREHRLSQHVAKTVGRAYADPLRMKPNPTPIVDAAASLGVVPALCVLVGDSLSDIEGAKAAGTRVIGYANKPAKVAAFQEAGADAVVTSMRQIAQALMQVEGL</sequence>
<protein>
    <submittedName>
        <fullName evidence="1">HAD superfamily hydrolase (TIGR01509 family)</fullName>
    </submittedName>
</protein>
<accession>A0ABR6M882</accession>
<dbReference type="PANTHER" id="PTHR43434">
    <property type="entry name" value="PHOSPHOGLYCOLATE PHOSPHATASE"/>
    <property type="match status" value="1"/>
</dbReference>
<dbReference type="InterPro" id="IPR023214">
    <property type="entry name" value="HAD_sf"/>
</dbReference>
<dbReference type="RefSeq" id="WP_184680279.1">
    <property type="nucleotide sequence ID" value="NZ_JACHJC010000001.1"/>
</dbReference>
<keyword evidence="2" id="KW-1185">Reference proteome</keyword>
<dbReference type="GeneID" id="300290978"/>
<dbReference type="Gene3D" id="3.40.50.1000">
    <property type="entry name" value="HAD superfamily/HAD-like"/>
    <property type="match status" value="1"/>
</dbReference>
<dbReference type="InterPro" id="IPR050155">
    <property type="entry name" value="HAD-like_hydrolase_sf"/>
</dbReference>
<evidence type="ECO:0000313" key="1">
    <source>
        <dbReference type="EMBL" id="MBB5110542.1"/>
    </source>
</evidence>
<comment type="caution">
    <text evidence="1">The sequence shown here is derived from an EMBL/GenBank/DDBJ whole genome shotgun (WGS) entry which is preliminary data.</text>
</comment>
<gene>
    <name evidence="1" type="ORF">FHU28_000381</name>
</gene>
<organism evidence="1 2">
    <name type="scientific">Micromonospora echinospora</name>
    <name type="common">Micromonospora purpurea</name>
    <dbReference type="NCBI Taxonomy" id="1877"/>
    <lineage>
        <taxon>Bacteria</taxon>
        <taxon>Bacillati</taxon>
        <taxon>Actinomycetota</taxon>
        <taxon>Actinomycetes</taxon>
        <taxon>Micromonosporales</taxon>
        <taxon>Micromonosporaceae</taxon>
        <taxon>Micromonospora</taxon>
    </lineage>
</organism>
<dbReference type="NCBIfam" id="TIGR01549">
    <property type="entry name" value="HAD-SF-IA-v1"/>
    <property type="match status" value="1"/>
</dbReference>
<dbReference type="InterPro" id="IPR006439">
    <property type="entry name" value="HAD-SF_hydro_IA"/>
</dbReference>